<feature type="transmembrane region" description="Helical" evidence="1">
    <location>
        <begin position="36"/>
        <end position="59"/>
    </location>
</feature>
<dbReference type="Proteomes" id="UP000566813">
    <property type="component" value="Unassembled WGS sequence"/>
</dbReference>
<reference evidence="2 3" key="1">
    <citation type="submission" date="2020-08" db="EMBL/GenBank/DDBJ databases">
        <title>The genome sequence of type strain Novosphingobium flavum NBRC 111647.</title>
        <authorList>
            <person name="Liu Y."/>
        </authorList>
    </citation>
    <scope>NUCLEOTIDE SEQUENCE [LARGE SCALE GENOMIC DNA]</scope>
    <source>
        <strain evidence="2 3">NBRC 111647</strain>
    </source>
</reference>
<feature type="transmembrane region" description="Helical" evidence="1">
    <location>
        <begin position="71"/>
        <end position="91"/>
    </location>
</feature>
<proteinExistence type="predicted"/>
<dbReference type="InterPro" id="IPR006750">
    <property type="entry name" value="YdcZ"/>
</dbReference>
<dbReference type="PANTHER" id="PTHR34821">
    <property type="entry name" value="INNER MEMBRANE PROTEIN YDCZ"/>
    <property type="match status" value="1"/>
</dbReference>
<protein>
    <submittedName>
        <fullName evidence="2">DMT family transporter</fullName>
    </submittedName>
</protein>
<feature type="transmembrane region" description="Helical" evidence="1">
    <location>
        <begin position="96"/>
        <end position="114"/>
    </location>
</feature>
<keyword evidence="1" id="KW-0812">Transmembrane</keyword>
<dbReference type="EMBL" id="JACLAW010000009">
    <property type="protein sequence ID" value="MBC2666365.1"/>
    <property type="molecule type" value="Genomic_DNA"/>
</dbReference>
<dbReference type="RefSeq" id="WP_185664667.1">
    <property type="nucleotide sequence ID" value="NZ_JACLAW010000009.1"/>
</dbReference>
<dbReference type="AlphaFoldDB" id="A0A7X1FSV9"/>
<comment type="caution">
    <text evidence="2">The sequence shown here is derived from an EMBL/GenBank/DDBJ whole genome shotgun (WGS) entry which is preliminary data.</text>
</comment>
<name>A0A7X1FSV9_9SPHN</name>
<feature type="transmembrane region" description="Helical" evidence="1">
    <location>
        <begin position="129"/>
        <end position="150"/>
    </location>
</feature>
<dbReference type="PANTHER" id="PTHR34821:SF2">
    <property type="entry name" value="INNER MEMBRANE PROTEIN YDCZ"/>
    <property type="match status" value="1"/>
</dbReference>
<dbReference type="Pfam" id="PF04657">
    <property type="entry name" value="DMT_YdcZ"/>
    <property type="match status" value="1"/>
</dbReference>
<evidence type="ECO:0000313" key="3">
    <source>
        <dbReference type="Proteomes" id="UP000566813"/>
    </source>
</evidence>
<dbReference type="GO" id="GO:0005886">
    <property type="term" value="C:plasma membrane"/>
    <property type="evidence" value="ECO:0007669"/>
    <property type="project" value="TreeGrafter"/>
</dbReference>
<organism evidence="2 3">
    <name type="scientific">Novosphingobium flavum</name>
    <dbReference type="NCBI Taxonomy" id="1778672"/>
    <lineage>
        <taxon>Bacteria</taxon>
        <taxon>Pseudomonadati</taxon>
        <taxon>Pseudomonadota</taxon>
        <taxon>Alphaproteobacteria</taxon>
        <taxon>Sphingomonadales</taxon>
        <taxon>Sphingomonadaceae</taxon>
        <taxon>Novosphingobium</taxon>
    </lineage>
</organism>
<gene>
    <name evidence="2" type="ORF">H7F51_12620</name>
</gene>
<keyword evidence="3" id="KW-1185">Reference proteome</keyword>
<accession>A0A7X1FSV9</accession>
<evidence type="ECO:0000256" key="1">
    <source>
        <dbReference type="SAM" id="Phobius"/>
    </source>
</evidence>
<keyword evidence="1" id="KW-0472">Membrane</keyword>
<sequence length="155" mass="15855">MRSYPLLAAWTFLAGAGIPLIGVLNSGVSRAVGNPFAATAIMFAIALMVAAGITIPLYGLPTLAQLGAAPLPGYGAGLLIGFYALSATIIIPRMGAASFVAFILIAQLVTSAVIDQHGLLGMARRPMDAMRMIGLGAIFIGIVVMEIGNLRSAKG</sequence>
<feature type="transmembrane region" description="Helical" evidence="1">
    <location>
        <begin position="6"/>
        <end position="24"/>
    </location>
</feature>
<keyword evidence="1" id="KW-1133">Transmembrane helix</keyword>
<evidence type="ECO:0000313" key="2">
    <source>
        <dbReference type="EMBL" id="MBC2666365.1"/>
    </source>
</evidence>